<comment type="catalytic activity">
    <reaction evidence="6">
        <text>Exonucleolytic cleavage that removes extra residues from the 3'-terminus of tRNA to produce 5'-mononucleotides.</text>
        <dbReference type="EC" id="3.1.13.5"/>
    </reaction>
</comment>
<dbReference type="GO" id="GO:0000166">
    <property type="term" value="F:nucleotide binding"/>
    <property type="evidence" value="ECO:0007669"/>
    <property type="project" value="InterPro"/>
</dbReference>
<dbReference type="GO" id="GO:0005737">
    <property type="term" value="C:cytoplasm"/>
    <property type="evidence" value="ECO:0007669"/>
    <property type="project" value="UniProtKB-SubCell"/>
</dbReference>
<evidence type="ECO:0000313" key="8">
    <source>
        <dbReference type="EMBL" id="PJG82728.1"/>
    </source>
</evidence>
<dbReference type="InterPro" id="IPR010997">
    <property type="entry name" value="HRDC-like_sf"/>
</dbReference>
<evidence type="ECO:0000259" key="7">
    <source>
        <dbReference type="PROSITE" id="PS50967"/>
    </source>
</evidence>
<keyword evidence="1 6" id="KW-0963">Cytoplasm</keyword>
<dbReference type="Gene3D" id="1.10.150.80">
    <property type="entry name" value="HRDC domain"/>
    <property type="match status" value="2"/>
</dbReference>
<organism evidence="8 9">
    <name type="scientific">Caviibacterium pharyngocola</name>
    <dbReference type="NCBI Taxonomy" id="28159"/>
    <lineage>
        <taxon>Bacteria</taxon>
        <taxon>Pseudomonadati</taxon>
        <taxon>Pseudomonadota</taxon>
        <taxon>Gammaproteobacteria</taxon>
        <taxon>Pasteurellales</taxon>
        <taxon>Pasteurellaceae</taxon>
        <taxon>Caviibacterium</taxon>
    </lineage>
</organism>
<keyword evidence="3 6" id="KW-0540">Nuclease</keyword>
<dbReference type="GO" id="GO:0033890">
    <property type="term" value="F:ribonuclease D activity"/>
    <property type="evidence" value="ECO:0007669"/>
    <property type="project" value="UniProtKB-UniRule"/>
</dbReference>
<dbReference type="SUPFAM" id="SSF53098">
    <property type="entry name" value="Ribonuclease H-like"/>
    <property type="match status" value="1"/>
</dbReference>
<dbReference type="GO" id="GO:0008408">
    <property type="term" value="F:3'-5' exonuclease activity"/>
    <property type="evidence" value="ECO:0007669"/>
    <property type="project" value="InterPro"/>
</dbReference>
<accession>A0A2M8RV11</accession>
<dbReference type="InterPro" id="IPR048579">
    <property type="entry name" value="RNAseD_HRDC_C"/>
</dbReference>
<dbReference type="OrthoDB" id="9800549at2"/>
<comment type="cofactor">
    <cofactor evidence="6">
        <name>a divalent metal cation</name>
        <dbReference type="ChEBI" id="CHEBI:60240"/>
    </cofactor>
</comment>
<dbReference type="Pfam" id="PF00570">
    <property type="entry name" value="HRDC"/>
    <property type="match status" value="1"/>
</dbReference>
<dbReference type="InterPro" id="IPR002562">
    <property type="entry name" value="3'-5'_exonuclease_dom"/>
</dbReference>
<dbReference type="CDD" id="cd06142">
    <property type="entry name" value="RNaseD_exo"/>
    <property type="match status" value="1"/>
</dbReference>
<dbReference type="RefSeq" id="WP_100296986.1">
    <property type="nucleotide sequence ID" value="NZ_PHGZ01000015.1"/>
</dbReference>
<evidence type="ECO:0000256" key="6">
    <source>
        <dbReference type="HAMAP-Rule" id="MF_01899"/>
    </source>
</evidence>
<keyword evidence="2 6" id="KW-0819">tRNA processing</keyword>
<evidence type="ECO:0000256" key="1">
    <source>
        <dbReference type="ARBA" id="ARBA00022490"/>
    </source>
</evidence>
<evidence type="ECO:0000313" key="9">
    <source>
        <dbReference type="Proteomes" id="UP000230282"/>
    </source>
</evidence>
<feature type="domain" description="HRDC" evidence="7">
    <location>
        <begin position="221"/>
        <end position="300"/>
    </location>
</feature>
<reference evidence="8 9" key="1">
    <citation type="submission" date="2017-11" db="EMBL/GenBank/DDBJ databases">
        <title>Reclassification of Bisgaard taxon 5 as Caviibacterium pharyngocola gen. nov., sp. nov.</title>
        <authorList>
            <person name="Christensen H."/>
        </authorList>
    </citation>
    <scope>NUCLEOTIDE SEQUENCE [LARGE SCALE GENOMIC DNA]</scope>
    <source>
        <strain evidence="8 9">7_3</strain>
    </source>
</reference>
<protein>
    <recommendedName>
        <fullName evidence="6">Ribonuclease D</fullName>
        <shortName evidence="6">RNase D</shortName>
        <ecNumber evidence="6">3.1.13.5</ecNumber>
    </recommendedName>
</protein>
<dbReference type="EC" id="3.1.13.5" evidence="6"/>
<dbReference type="PANTHER" id="PTHR47649:SF1">
    <property type="entry name" value="RIBONUCLEASE D"/>
    <property type="match status" value="1"/>
</dbReference>
<name>A0A2M8RV11_9PAST</name>
<dbReference type="GO" id="GO:0042780">
    <property type="term" value="P:tRNA 3'-end processing"/>
    <property type="evidence" value="ECO:0007669"/>
    <property type="project" value="UniProtKB-UniRule"/>
</dbReference>
<evidence type="ECO:0000256" key="5">
    <source>
        <dbReference type="ARBA" id="ARBA00022839"/>
    </source>
</evidence>
<dbReference type="HAMAP" id="MF_01899">
    <property type="entry name" value="RNase_D"/>
    <property type="match status" value="1"/>
</dbReference>
<dbReference type="InterPro" id="IPR002121">
    <property type="entry name" value="HRDC_dom"/>
</dbReference>
<dbReference type="InterPro" id="IPR012337">
    <property type="entry name" value="RNaseH-like_sf"/>
</dbReference>
<evidence type="ECO:0000256" key="4">
    <source>
        <dbReference type="ARBA" id="ARBA00022801"/>
    </source>
</evidence>
<evidence type="ECO:0000256" key="2">
    <source>
        <dbReference type="ARBA" id="ARBA00022694"/>
    </source>
</evidence>
<comment type="subcellular location">
    <subcellularLocation>
        <location evidence="6">Cytoplasm</location>
    </subcellularLocation>
</comment>
<comment type="similarity">
    <text evidence="6">Belongs to the RNase D family.</text>
</comment>
<dbReference type="AlphaFoldDB" id="A0A2M8RV11"/>
<dbReference type="GO" id="GO:0003676">
    <property type="term" value="F:nucleic acid binding"/>
    <property type="evidence" value="ECO:0007669"/>
    <property type="project" value="InterPro"/>
</dbReference>
<dbReference type="SMART" id="SM00341">
    <property type="entry name" value="HRDC"/>
    <property type="match status" value="1"/>
</dbReference>
<dbReference type="EMBL" id="PHGZ01000015">
    <property type="protein sequence ID" value="PJG82728.1"/>
    <property type="molecule type" value="Genomic_DNA"/>
</dbReference>
<dbReference type="InterPro" id="IPR036397">
    <property type="entry name" value="RNaseH_sf"/>
</dbReference>
<sequence>MISQLKELQNVPHFSLITTDEMLAEVCAKAQEKSAVALDTEFIRTRTFFPKLGLIQLYDGENLSLIDPNDIEDFSPFVRLLADNKVTKILHACSEDLEVFQHYFDQLPNPMFDTQVAAAFLGFGHSVGFAALIKHYFYLEIDKGASRTDWLARPLSEKQLRYAAADVWYLLPLYHQIRTVLAETRWQSAVEFDCDFLVQKREKQRDTENAYLSVANAWRLNREELMRLKVLAKWRLEEAIKRDLAVNFVVKEEHLWLVAKNNPKHTSELLAMGLLTAEVRIHGKKLLQLADQVKRIDEKDYPPLVTRLADDPRYRKALKSLQQKLKDIAPPDLAAEVIAGKRALEELMKWHWLQQQDPNCLPLLLCDWRREFGQALVNLL</sequence>
<proteinExistence type="inferred from homology"/>
<comment type="caution">
    <text evidence="8">The sequence shown here is derived from an EMBL/GenBank/DDBJ whole genome shotgun (WGS) entry which is preliminary data.</text>
</comment>
<keyword evidence="4 6" id="KW-0378">Hydrolase</keyword>
<keyword evidence="5 6" id="KW-0269">Exonuclease</keyword>
<dbReference type="Proteomes" id="UP000230282">
    <property type="component" value="Unassembled WGS sequence"/>
</dbReference>
<dbReference type="Pfam" id="PF01612">
    <property type="entry name" value="DNA_pol_A_exo1"/>
    <property type="match status" value="1"/>
</dbReference>
<dbReference type="InterPro" id="IPR044876">
    <property type="entry name" value="HRDC_dom_sf"/>
</dbReference>
<evidence type="ECO:0000256" key="3">
    <source>
        <dbReference type="ARBA" id="ARBA00022722"/>
    </source>
</evidence>
<dbReference type="SMART" id="SM00474">
    <property type="entry name" value="35EXOc"/>
    <property type="match status" value="1"/>
</dbReference>
<dbReference type="PANTHER" id="PTHR47649">
    <property type="entry name" value="RIBONUCLEASE D"/>
    <property type="match status" value="1"/>
</dbReference>
<dbReference type="InterPro" id="IPR051086">
    <property type="entry name" value="RNase_D-like"/>
</dbReference>
<dbReference type="Pfam" id="PF21293">
    <property type="entry name" value="RNAseD_HRDC_C"/>
    <property type="match status" value="1"/>
</dbReference>
<gene>
    <name evidence="6 8" type="primary">rnd</name>
    <name evidence="8" type="ORF">CVP04_07965</name>
</gene>
<comment type="function">
    <text evidence="6">Exonuclease involved in the 3' processing of various precursor tRNAs. Initiates hydrolysis at the 3'-terminus of an RNA molecule and releases 5'-mononucleotides.</text>
</comment>
<dbReference type="Gene3D" id="3.30.420.10">
    <property type="entry name" value="Ribonuclease H-like superfamily/Ribonuclease H"/>
    <property type="match status" value="1"/>
</dbReference>
<keyword evidence="9" id="KW-1185">Reference proteome</keyword>
<dbReference type="PROSITE" id="PS50967">
    <property type="entry name" value="HRDC"/>
    <property type="match status" value="1"/>
</dbReference>
<dbReference type="NCBIfam" id="TIGR01388">
    <property type="entry name" value="rnd"/>
    <property type="match status" value="1"/>
</dbReference>
<dbReference type="SUPFAM" id="SSF47819">
    <property type="entry name" value="HRDC-like"/>
    <property type="match status" value="2"/>
</dbReference>
<dbReference type="InterPro" id="IPR006292">
    <property type="entry name" value="RNase_D"/>
</dbReference>